<protein>
    <submittedName>
        <fullName evidence="2">DUF3649 domain-containing protein</fullName>
    </submittedName>
</protein>
<keyword evidence="1" id="KW-1133">Transmembrane helix</keyword>
<reference evidence="3" key="1">
    <citation type="submission" date="2017-12" db="EMBL/GenBank/DDBJ databases">
        <authorList>
            <person name="Yu X.-Y."/>
        </authorList>
    </citation>
    <scope>NUCLEOTIDE SEQUENCE [LARGE SCALE GENOMIC DNA]</scope>
    <source>
        <strain evidence="3">ZYSR67-Z</strain>
    </source>
</reference>
<name>A0A2I0CMN6_9PSED</name>
<dbReference type="EMBL" id="PIYS01000027">
    <property type="protein sequence ID" value="PKF70405.1"/>
    <property type="molecule type" value="Genomic_DNA"/>
</dbReference>
<keyword evidence="1" id="KW-0472">Membrane</keyword>
<sequence>MPGKARRVRHTFAGVGTRSLAALLGGYLVAYSGTLCLAVYLPLARPDRAVWASLASFALWALAMLLAFACRTPLRAWLWLAGLSLLLSGSAWLAGTWGMRP</sequence>
<gene>
    <name evidence="2" type="ORF">CW360_13985</name>
</gene>
<evidence type="ECO:0000313" key="2">
    <source>
        <dbReference type="EMBL" id="PKF70405.1"/>
    </source>
</evidence>
<dbReference type="RefSeq" id="WP_101194118.1">
    <property type="nucleotide sequence ID" value="NZ_JAYRKZ010000001.1"/>
</dbReference>
<evidence type="ECO:0000313" key="3">
    <source>
        <dbReference type="Proteomes" id="UP000242861"/>
    </source>
</evidence>
<comment type="caution">
    <text evidence="2">The sequence shown here is derived from an EMBL/GenBank/DDBJ whole genome shotgun (WGS) entry which is preliminary data.</text>
</comment>
<accession>A0A2I0CMN6</accession>
<feature type="transmembrane region" description="Helical" evidence="1">
    <location>
        <begin position="76"/>
        <end position="95"/>
    </location>
</feature>
<feature type="transmembrane region" description="Helical" evidence="1">
    <location>
        <begin position="20"/>
        <end position="43"/>
    </location>
</feature>
<evidence type="ECO:0000256" key="1">
    <source>
        <dbReference type="SAM" id="Phobius"/>
    </source>
</evidence>
<feature type="transmembrane region" description="Helical" evidence="1">
    <location>
        <begin position="49"/>
        <end position="69"/>
    </location>
</feature>
<dbReference type="Proteomes" id="UP000242861">
    <property type="component" value="Unassembled WGS sequence"/>
</dbReference>
<keyword evidence="1" id="KW-0812">Transmembrane</keyword>
<proteinExistence type="predicted"/>
<dbReference type="AlphaFoldDB" id="A0A2I0CMN6"/>
<organism evidence="2 3">
    <name type="scientific">Pseudomonas fluvialis</name>
    <dbReference type="NCBI Taxonomy" id="1793966"/>
    <lineage>
        <taxon>Bacteria</taxon>
        <taxon>Pseudomonadati</taxon>
        <taxon>Pseudomonadota</taxon>
        <taxon>Gammaproteobacteria</taxon>
        <taxon>Pseudomonadales</taxon>
        <taxon>Pseudomonadaceae</taxon>
        <taxon>Pseudomonas</taxon>
    </lineage>
</organism>